<feature type="region of interest" description="Disordered" evidence="6">
    <location>
        <begin position="1"/>
        <end position="23"/>
    </location>
</feature>
<evidence type="ECO:0000256" key="2">
    <source>
        <dbReference type="ARBA" id="ARBA00013014"/>
    </source>
</evidence>
<dbReference type="SUPFAM" id="SSF51735">
    <property type="entry name" value="NAD(P)-binding Rossmann-fold domains"/>
    <property type="match status" value="1"/>
</dbReference>
<dbReference type="Pfam" id="PF02558">
    <property type="entry name" value="ApbA"/>
    <property type="match status" value="1"/>
</dbReference>
<dbReference type="Gene3D" id="1.10.1040.10">
    <property type="entry name" value="N-(1-d-carboxylethyl)-l-norvaline Dehydrogenase, domain 2"/>
    <property type="match status" value="1"/>
</dbReference>
<evidence type="ECO:0000256" key="4">
    <source>
        <dbReference type="ARBA" id="ARBA00023002"/>
    </source>
</evidence>
<evidence type="ECO:0000256" key="3">
    <source>
        <dbReference type="ARBA" id="ARBA00022857"/>
    </source>
</evidence>
<dbReference type="InterPro" id="IPR003710">
    <property type="entry name" value="ApbA"/>
</dbReference>
<dbReference type="PANTHER" id="PTHR43765">
    <property type="entry name" value="2-DEHYDROPANTOATE 2-REDUCTASE-RELATED"/>
    <property type="match status" value="1"/>
</dbReference>
<dbReference type="InterPro" id="IPR008927">
    <property type="entry name" value="6-PGluconate_DH-like_C_sf"/>
</dbReference>
<feature type="domain" description="Ketopantoate reductase C-terminal" evidence="8">
    <location>
        <begin position="240"/>
        <end position="373"/>
    </location>
</feature>
<evidence type="ECO:0000313" key="9">
    <source>
        <dbReference type="EMBL" id="KAF2460647.1"/>
    </source>
</evidence>
<feature type="compositionally biased region" description="Basic and acidic residues" evidence="6">
    <location>
        <begin position="1"/>
        <end position="10"/>
    </location>
</feature>
<dbReference type="InterPro" id="IPR013328">
    <property type="entry name" value="6PGD_dom2"/>
</dbReference>
<accession>A0A6A6PA43</accession>
<dbReference type="GO" id="GO:0050661">
    <property type="term" value="F:NADP binding"/>
    <property type="evidence" value="ECO:0007669"/>
    <property type="project" value="TreeGrafter"/>
</dbReference>
<dbReference type="Proteomes" id="UP000799766">
    <property type="component" value="Unassembled WGS sequence"/>
</dbReference>
<dbReference type="PANTHER" id="PTHR43765:SF2">
    <property type="entry name" value="2-DEHYDROPANTOATE 2-REDUCTASE"/>
    <property type="match status" value="1"/>
</dbReference>
<dbReference type="GO" id="GO:0005739">
    <property type="term" value="C:mitochondrion"/>
    <property type="evidence" value="ECO:0007669"/>
    <property type="project" value="TreeGrafter"/>
</dbReference>
<dbReference type="SUPFAM" id="SSF48179">
    <property type="entry name" value="6-phosphogluconate dehydrogenase C-terminal domain-like"/>
    <property type="match status" value="1"/>
</dbReference>
<dbReference type="Pfam" id="PF08546">
    <property type="entry name" value="ApbA_C"/>
    <property type="match status" value="1"/>
</dbReference>
<dbReference type="OrthoDB" id="73846at2759"/>
<dbReference type="InterPro" id="IPR013752">
    <property type="entry name" value="KPA_reductase"/>
</dbReference>
<dbReference type="InterPro" id="IPR013332">
    <property type="entry name" value="KPR_N"/>
</dbReference>
<evidence type="ECO:0000256" key="1">
    <source>
        <dbReference type="ARBA" id="ARBA00007870"/>
    </source>
</evidence>
<dbReference type="FunFam" id="1.10.1040.10:FF:000038">
    <property type="entry name" value="Probable 2-dehydropantoate 2-reductase"/>
    <property type="match status" value="1"/>
</dbReference>
<evidence type="ECO:0000256" key="6">
    <source>
        <dbReference type="SAM" id="MobiDB-lite"/>
    </source>
</evidence>
<proteinExistence type="inferred from homology"/>
<name>A0A6A6PA43_9PEZI</name>
<keyword evidence="4" id="KW-0560">Oxidoreductase</keyword>
<organism evidence="9 10">
    <name type="scientific">Lineolata rhizophorae</name>
    <dbReference type="NCBI Taxonomy" id="578093"/>
    <lineage>
        <taxon>Eukaryota</taxon>
        <taxon>Fungi</taxon>
        <taxon>Dikarya</taxon>
        <taxon>Ascomycota</taxon>
        <taxon>Pezizomycotina</taxon>
        <taxon>Dothideomycetes</taxon>
        <taxon>Dothideomycetes incertae sedis</taxon>
        <taxon>Lineolatales</taxon>
        <taxon>Lineolataceae</taxon>
        <taxon>Lineolata</taxon>
    </lineage>
</organism>
<sequence length="395" mass="43646">MPSNHIESKSRQPAVAANDRSAMSLQPTRGELAQTRRIHILGLGNVGKLVAHAIRSLPNPPPITLCFHRFDLVQEWFRGERKITLTTHGVADSQHGYDIERVKPRKDHDVQDPIHHLILVTKAPNVVKALLSVKHRLTPSSTILFLQNGMGIVETVNRKVFSDPAQRPNYLVGIVSHGVKSDGSSFGAIHSGAGIISLGVLPVEDGPATDAQLPESSQYLAQCILRSPVLAATMQPPTELLQLQLEKLAVNCILNPITALVDARNGSLLFNFSLSRVMRLLISEISLVIRSLPELKGLPNVENRFSPGRLETMVVGVATKTRDNVSSMLADMRSGRKHNEVKFINGYIVQRGEELGIQCVMNYMLVHLVRGKQEIVHYEKLNEVPFEQIPGQMDL</sequence>
<evidence type="ECO:0000256" key="5">
    <source>
        <dbReference type="ARBA" id="ARBA00032024"/>
    </source>
</evidence>
<feature type="domain" description="Ketopantoate reductase N-terminal" evidence="7">
    <location>
        <begin position="38"/>
        <end position="200"/>
    </location>
</feature>
<protein>
    <recommendedName>
        <fullName evidence="2">2-dehydropantoate 2-reductase</fullName>
        <ecNumber evidence="2">1.1.1.169</ecNumber>
    </recommendedName>
    <alternativeName>
        <fullName evidence="5">Ketopantoate reductase</fullName>
    </alternativeName>
</protein>
<dbReference type="NCBIfam" id="TIGR00745">
    <property type="entry name" value="apbA_panE"/>
    <property type="match status" value="1"/>
</dbReference>
<reference evidence="9" key="1">
    <citation type="journal article" date="2020" name="Stud. Mycol.">
        <title>101 Dothideomycetes genomes: a test case for predicting lifestyles and emergence of pathogens.</title>
        <authorList>
            <person name="Haridas S."/>
            <person name="Albert R."/>
            <person name="Binder M."/>
            <person name="Bloem J."/>
            <person name="Labutti K."/>
            <person name="Salamov A."/>
            <person name="Andreopoulos B."/>
            <person name="Baker S."/>
            <person name="Barry K."/>
            <person name="Bills G."/>
            <person name="Bluhm B."/>
            <person name="Cannon C."/>
            <person name="Castanera R."/>
            <person name="Culley D."/>
            <person name="Daum C."/>
            <person name="Ezra D."/>
            <person name="Gonzalez J."/>
            <person name="Henrissat B."/>
            <person name="Kuo A."/>
            <person name="Liang C."/>
            <person name="Lipzen A."/>
            <person name="Lutzoni F."/>
            <person name="Magnuson J."/>
            <person name="Mondo S."/>
            <person name="Nolan M."/>
            <person name="Ohm R."/>
            <person name="Pangilinan J."/>
            <person name="Park H.-J."/>
            <person name="Ramirez L."/>
            <person name="Alfaro M."/>
            <person name="Sun H."/>
            <person name="Tritt A."/>
            <person name="Yoshinaga Y."/>
            <person name="Zwiers L.-H."/>
            <person name="Turgeon B."/>
            <person name="Goodwin S."/>
            <person name="Spatafora J."/>
            <person name="Crous P."/>
            <person name="Grigoriev I."/>
        </authorList>
    </citation>
    <scope>NUCLEOTIDE SEQUENCE</scope>
    <source>
        <strain evidence="9">ATCC 16933</strain>
    </source>
</reference>
<keyword evidence="3" id="KW-0521">NADP</keyword>
<dbReference type="EMBL" id="MU001673">
    <property type="protein sequence ID" value="KAF2460647.1"/>
    <property type="molecule type" value="Genomic_DNA"/>
</dbReference>
<dbReference type="AlphaFoldDB" id="A0A6A6PA43"/>
<keyword evidence="10" id="KW-1185">Reference proteome</keyword>
<comment type="similarity">
    <text evidence="1">Belongs to the ketopantoate reductase family.</text>
</comment>
<dbReference type="Gene3D" id="3.40.50.720">
    <property type="entry name" value="NAD(P)-binding Rossmann-like Domain"/>
    <property type="match status" value="1"/>
</dbReference>
<evidence type="ECO:0000313" key="10">
    <source>
        <dbReference type="Proteomes" id="UP000799766"/>
    </source>
</evidence>
<dbReference type="InterPro" id="IPR036291">
    <property type="entry name" value="NAD(P)-bd_dom_sf"/>
</dbReference>
<evidence type="ECO:0000259" key="8">
    <source>
        <dbReference type="Pfam" id="PF08546"/>
    </source>
</evidence>
<evidence type="ECO:0000259" key="7">
    <source>
        <dbReference type="Pfam" id="PF02558"/>
    </source>
</evidence>
<gene>
    <name evidence="9" type="ORF">BDY21DRAFT_336002</name>
</gene>
<dbReference type="GO" id="GO:0008677">
    <property type="term" value="F:2-dehydropantoate 2-reductase activity"/>
    <property type="evidence" value="ECO:0007669"/>
    <property type="project" value="UniProtKB-EC"/>
</dbReference>
<dbReference type="InterPro" id="IPR050838">
    <property type="entry name" value="Ketopantoate_reductase"/>
</dbReference>
<dbReference type="GO" id="GO:0015940">
    <property type="term" value="P:pantothenate biosynthetic process"/>
    <property type="evidence" value="ECO:0007669"/>
    <property type="project" value="InterPro"/>
</dbReference>
<dbReference type="EC" id="1.1.1.169" evidence="2"/>